<organism evidence="1 2">
    <name type="scientific">Trichosporon asahii var. asahii (strain ATCC 90039 / CBS 2479 / JCM 2466 / KCTC 7840 / NBRC 103889/ NCYC 2677 / UAMH 7654)</name>
    <name type="common">Yeast</name>
    <dbReference type="NCBI Taxonomy" id="1186058"/>
    <lineage>
        <taxon>Eukaryota</taxon>
        <taxon>Fungi</taxon>
        <taxon>Dikarya</taxon>
        <taxon>Basidiomycota</taxon>
        <taxon>Agaricomycotina</taxon>
        <taxon>Tremellomycetes</taxon>
        <taxon>Trichosporonales</taxon>
        <taxon>Trichosporonaceae</taxon>
        <taxon>Trichosporon</taxon>
    </lineage>
</organism>
<proteinExistence type="predicted"/>
<reference evidence="1 2" key="1">
    <citation type="journal article" date="2012" name="Eukaryot. Cell">
        <title>Draft genome sequence of CBS 2479, the standard type strain of Trichosporon asahii.</title>
        <authorList>
            <person name="Yang R.Y."/>
            <person name="Li H.T."/>
            <person name="Zhu H."/>
            <person name="Zhou G.P."/>
            <person name="Wang M."/>
            <person name="Wang L."/>
        </authorList>
    </citation>
    <scope>NUCLEOTIDE SEQUENCE [LARGE SCALE GENOMIC DNA]</scope>
    <source>
        <strain evidence="2">ATCC 90039 / CBS 2479 / JCM 2466 / KCTC 7840 / NCYC 2677 / UAMH 7654</strain>
    </source>
</reference>
<dbReference type="AlphaFoldDB" id="J5RBE8"/>
<sequence>MFQTVLNAVDVLDLEDEGSAWLRTPPPIGTGVSAVRSQGFLDHTRPNDLPDDQVWDWAGVAGPWAGTYAYLDYADWLRLNHPGMLAMESSLPRLDLTTYGEAVGDLINLYAIVDAGPEDADAACSAIEGESVVLPRIETSLETSALYPPLYFHSEQRLTGHMAQRGFIRGVARVTPDDPPEVRWTIIIRYGGEDRWRMEGVQVGGRGSKRGFFGTWTDAAKELYSPNGPVWFWHL</sequence>
<name>J5RBE8_TRIAS</name>
<dbReference type="VEuPathDB" id="FungiDB:A1Q1_07135"/>
<accession>J5RBE8</accession>
<evidence type="ECO:0000313" key="1">
    <source>
        <dbReference type="EMBL" id="EJT51723.1"/>
    </source>
</evidence>
<dbReference type="OrthoDB" id="3226064at2759"/>
<gene>
    <name evidence="1" type="ORF">A1Q1_07135</name>
</gene>
<comment type="caution">
    <text evidence="1">The sequence shown here is derived from an EMBL/GenBank/DDBJ whole genome shotgun (WGS) entry which is preliminary data.</text>
</comment>
<dbReference type="Proteomes" id="UP000002748">
    <property type="component" value="Unassembled WGS sequence"/>
</dbReference>
<dbReference type="KEGG" id="tasa:A1Q1_07135"/>
<dbReference type="RefSeq" id="XP_014182859.1">
    <property type="nucleotide sequence ID" value="XM_014327384.1"/>
</dbReference>
<dbReference type="HOGENOM" id="CLU_1180931_0_0_1"/>
<dbReference type="GeneID" id="25990647"/>
<protein>
    <submittedName>
        <fullName evidence="1">Uncharacterized protein</fullName>
    </submittedName>
</protein>
<evidence type="ECO:0000313" key="2">
    <source>
        <dbReference type="Proteomes" id="UP000002748"/>
    </source>
</evidence>
<dbReference type="EMBL" id="ALBS01000048">
    <property type="protein sequence ID" value="EJT51723.1"/>
    <property type="molecule type" value="Genomic_DNA"/>
</dbReference>